<feature type="transmembrane region" description="Helical" evidence="7">
    <location>
        <begin position="850"/>
        <end position="869"/>
    </location>
</feature>
<name>A0ABR2WYP2_9FUNG</name>
<dbReference type="InterPro" id="IPR049453">
    <property type="entry name" value="Memb_transporter_dom"/>
</dbReference>
<evidence type="ECO:0000256" key="7">
    <source>
        <dbReference type="SAM" id="Phobius"/>
    </source>
</evidence>
<dbReference type="InterPro" id="IPR018820">
    <property type="entry name" value="BRE4-related_DUF2421"/>
</dbReference>
<keyword evidence="5" id="KW-0175">Coiled coil</keyword>
<organism evidence="10 11">
    <name type="scientific">Basidiobolus ranarum</name>
    <dbReference type="NCBI Taxonomy" id="34480"/>
    <lineage>
        <taxon>Eukaryota</taxon>
        <taxon>Fungi</taxon>
        <taxon>Fungi incertae sedis</taxon>
        <taxon>Zoopagomycota</taxon>
        <taxon>Entomophthoromycotina</taxon>
        <taxon>Basidiobolomycetes</taxon>
        <taxon>Basidiobolales</taxon>
        <taxon>Basidiobolaceae</taxon>
        <taxon>Basidiobolus</taxon>
    </lineage>
</organism>
<dbReference type="InterPro" id="IPR052430">
    <property type="entry name" value="IVT-Associated"/>
</dbReference>
<dbReference type="InterPro" id="IPR023244">
    <property type="entry name" value="Brefeldin_A-sensitivity_4"/>
</dbReference>
<evidence type="ECO:0000256" key="2">
    <source>
        <dbReference type="ARBA" id="ARBA00022692"/>
    </source>
</evidence>
<feature type="coiled-coil region" evidence="5">
    <location>
        <begin position="696"/>
        <end position="730"/>
    </location>
</feature>
<gene>
    <name evidence="10" type="ORF">K7432_004207</name>
</gene>
<feature type="region of interest" description="Disordered" evidence="6">
    <location>
        <begin position="232"/>
        <end position="252"/>
    </location>
</feature>
<feature type="compositionally biased region" description="Low complexity" evidence="6">
    <location>
        <begin position="138"/>
        <end position="151"/>
    </location>
</feature>
<evidence type="ECO:0000259" key="8">
    <source>
        <dbReference type="Pfam" id="PF10334"/>
    </source>
</evidence>
<dbReference type="PANTHER" id="PTHR47804">
    <property type="entry name" value="60S RIBOSOMAL PROTEIN L19"/>
    <property type="match status" value="1"/>
</dbReference>
<feature type="region of interest" description="Disordered" evidence="6">
    <location>
        <begin position="1"/>
        <end position="66"/>
    </location>
</feature>
<dbReference type="Pfam" id="PF13515">
    <property type="entry name" value="FUSC_2"/>
    <property type="match status" value="1"/>
</dbReference>
<dbReference type="EMBL" id="JASJQH010000141">
    <property type="protein sequence ID" value="KAK9766608.1"/>
    <property type="molecule type" value="Genomic_DNA"/>
</dbReference>
<reference evidence="10 11" key="1">
    <citation type="submission" date="2023-04" db="EMBL/GenBank/DDBJ databases">
        <title>Genome of Basidiobolus ranarum AG-B5.</title>
        <authorList>
            <person name="Stajich J.E."/>
            <person name="Carter-House D."/>
            <person name="Gryganskyi A."/>
        </authorList>
    </citation>
    <scope>NUCLEOTIDE SEQUENCE [LARGE SCALE GENOMIC DNA]</scope>
    <source>
        <strain evidence="10 11">AG-B5</strain>
    </source>
</reference>
<evidence type="ECO:0000256" key="6">
    <source>
        <dbReference type="SAM" id="MobiDB-lite"/>
    </source>
</evidence>
<proteinExistence type="predicted"/>
<feature type="transmembrane region" description="Helical" evidence="7">
    <location>
        <begin position="827"/>
        <end position="843"/>
    </location>
</feature>
<feature type="transmembrane region" description="Helical" evidence="7">
    <location>
        <begin position="875"/>
        <end position="893"/>
    </location>
</feature>
<feature type="region of interest" description="Disordered" evidence="6">
    <location>
        <begin position="84"/>
        <end position="177"/>
    </location>
</feature>
<comment type="subcellular location">
    <subcellularLocation>
        <location evidence="1">Membrane</location>
        <topology evidence="1">Multi-pass membrane protein</topology>
    </subcellularLocation>
</comment>
<dbReference type="Proteomes" id="UP001479436">
    <property type="component" value="Unassembled WGS sequence"/>
</dbReference>
<feature type="compositionally biased region" description="Low complexity" evidence="6">
    <location>
        <begin position="97"/>
        <end position="111"/>
    </location>
</feature>
<protein>
    <recommendedName>
        <fullName evidence="12">DUF2421 domain-containing protein</fullName>
    </recommendedName>
</protein>
<feature type="transmembrane region" description="Helical" evidence="7">
    <location>
        <begin position="333"/>
        <end position="355"/>
    </location>
</feature>
<feature type="compositionally biased region" description="Polar residues" evidence="6">
    <location>
        <begin position="84"/>
        <end position="96"/>
    </location>
</feature>
<comment type="caution">
    <text evidence="10">The sequence shown here is derived from an EMBL/GenBank/DDBJ whole genome shotgun (WGS) entry which is preliminary data.</text>
</comment>
<evidence type="ECO:0008006" key="12">
    <source>
        <dbReference type="Google" id="ProtNLM"/>
    </source>
</evidence>
<evidence type="ECO:0000313" key="11">
    <source>
        <dbReference type="Proteomes" id="UP001479436"/>
    </source>
</evidence>
<evidence type="ECO:0000313" key="10">
    <source>
        <dbReference type="EMBL" id="KAK9766608.1"/>
    </source>
</evidence>
<accession>A0ABR2WYP2</accession>
<evidence type="ECO:0000259" key="9">
    <source>
        <dbReference type="Pfam" id="PF13515"/>
    </source>
</evidence>
<evidence type="ECO:0000256" key="3">
    <source>
        <dbReference type="ARBA" id="ARBA00022989"/>
    </source>
</evidence>
<feature type="domain" description="DUF2421" evidence="8">
    <location>
        <begin position="1031"/>
        <end position="1201"/>
    </location>
</feature>
<feature type="transmembrane region" description="Helical" evidence="7">
    <location>
        <begin position="294"/>
        <end position="312"/>
    </location>
</feature>
<dbReference type="PRINTS" id="PR02047">
    <property type="entry name" value="BREFELDNASP4"/>
</dbReference>
<keyword evidence="11" id="KW-1185">Reference proteome</keyword>
<evidence type="ECO:0000256" key="4">
    <source>
        <dbReference type="ARBA" id="ARBA00023136"/>
    </source>
</evidence>
<keyword evidence="4 7" id="KW-0472">Membrane</keyword>
<feature type="compositionally biased region" description="Polar residues" evidence="6">
    <location>
        <begin position="47"/>
        <end position="66"/>
    </location>
</feature>
<keyword evidence="2 7" id="KW-0812">Transmembrane</keyword>
<evidence type="ECO:0000256" key="1">
    <source>
        <dbReference type="ARBA" id="ARBA00004141"/>
    </source>
</evidence>
<feature type="transmembrane region" description="Helical" evidence="7">
    <location>
        <begin position="930"/>
        <end position="952"/>
    </location>
</feature>
<dbReference type="PANTHER" id="PTHR47804:SF1">
    <property type="entry name" value="DUF2421 DOMAIN-CONTAINING PROTEIN"/>
    <property type="match status" value="1"/>
</dbReference>
<feature type="transmembrane region" description="Helical" evidence="7">
    <location>
        <begin position="375"/>
        <end position="392"/>
    </location>
</feature>
<evidence type="ECO:0000256" key="5">
    <source>
        <dbReference type="SAM" id="Coils"/>
    </source>
</evidence>
<sequence>MSTSKWPDEAEDSDTSDSEHLNISTNSSQSPPIPIPIPRTSYDETDFSPNLSKSHDNPSSYQTPTLGTIHETLQPQVERELLSEPSSFNTGRFSRASNSQSSTNRNTQNTQPINTWVQYQEWLAKSQSMRRRPRRSAPEPSTTPSFSPTLPQRNSTFDHTLHKSKQTARSSLLGKTPTTGSILDYFAQRRESFLPSSPNVEDTNSDFEVTLDNGTTKQRTVSMTTTVDGYRMSQHSQEAEPLIPDNSSSDEMYSDDEYDYSKKGLYQSMTRVFEPVKKLCELTPRKKNVLKSSFGYFLATLFTFVPFLRNLLGDTSTHLAATAIIFLNPARRLGAFLEGCIYGVIGLTIGGMLAWGSCESASVLNGHNYHVVGKIVGVIVFCGGGTFIIAFLKAKFGKPTVNTGASLAYITLYVVLIKQASVLKIEFTSTVLENIVRSVLTGLCVSFVVAFTVWPVSGGDSLRSDIAVTMSSFRLLLKNITKTFLLDPNFDDKIDIQTAMQAHRQSFAALQTSLSEAQLEFFNWKVFYHLDRYNSVINSLNRLSQHLSSMSSGIAMQEDIVKRVKTRMSSFWPSVMSSDTIKALDIESPLSPEQETTLAEFIRFVGPPLRSLAYAAKQTIMEIQSTFSNANKMNFIDDGTLAGAVDFALLQQNLHHALKIFEESQIQAVAQLYQQRGIDGKPNENVFIVYFFVFSLQEFTKELIHLVGAVRELEEEQREAEIDKKKYGKISWWTRRMWKKIQRRRIKSRKPKAPAPSIIPEFPDALGEHDRPPTEFRHKLTTRAWAFFSWFRQFEVKFAIKTAVFAMILCIPAFVDDWRPIFRAYRGEWALISMAVILVPTVGASNMVGVLRIICNFLGGFLAAVFYYMFSETTFLLPVLIFLVSIPCWHLNLNTKYPRIGQFTLLTFNVVLLSKITSSEDNDVDIFILASHRAIAVSVGVTVGLLVTSYIWPYEARVELRKGLSDFFRDTSKLYHKLIAVYSSPIPIDPPNSNSDTYSISCRSLTFNDHDDMESMDEDEHDEDSRLLNSIQTKHNNEILENSRREFMDLELSLQISLLKLEALLAATPNEPRLKGPFPQKTYAMILSSCQTILDRLLALRIAVTKKEWFLLVQEDFLFPTNRERRHMAGSIILYLYVIASAFKLKTALPPYLPPAAKAHQVLVEKIRELDVVKSSKLPDDKTGNKVYYVYYYAYVVSIEEVIRELDRISGYMYLLFGCEGGTAFQHYFQTEP</sequence>
<feature type="domain" description="Integral membrane bound transporter" evidence="9">
    <location>
        <begin position="822"/>
        <end position="947"/>
    </location>
</feature>
<feature type="transmembrane region" description="Helical" evidence="7">
    <location>
        <begin position="435"/>
        <end position="454"/>
    </location>
</feature>
<keyword evidence="3 7" id="KW-1133">Transmembrane helix</keyword>
<dbReference type="Pfam" id="PF10334">
    <property type="entry name" value="BRE4"/>
    <property type="match status" value="1"/>
</dbReference>